<organism evidence="2 3">
    <name type="scientific">Ligilactobacillus agilis</name>
    <dbReference type="NCBI Taxonomy" id="1601"/>
    <lineage>
        <taxon>Bacteria</taxon>
        <taxon>Bacillati</taxon>
        <taxon>Bacillota</taxon>
        <taxon>Bacilli</taxon>
        <taxon>Lactobacillales</taxon>
        <taxon>Lactobacillaceae</taxon>
        <taxon>Ligilactobacillus</taxon>
    </lineage>
</organism>
<accession>A0A9Q9MNV7</accession>
<feature type="transmembrane region" description="Helical" evidence="1">
    <location>
        <begin position="87"/>
        <end position="108"/>
    </location>
</feature>
<dbReference type="GeneID" id="75137470"/>
<dbReference type="AlphaFoldDB" id="A0A9Q9MNV7"/>
<proteinExistence type="predicted"/>
<reference evidence="2" key="1">
    <citation type="submission" date="2022-09" db="EMBL/GenBank/DDBJ databases">
        <title>Complete genome of Ligilactobacillus agilis AM_LB6, isolated from chicken feces.</title>
        <authorList>
            <person name="den Bakker H.C."/>
            <person name="Mann A."/>
        </authorList>
    </citation>
    <scope>NUCLEOTIDE SEQUENCE</scope>
    <source>
        <strain evidence="2">AM_LB6</strain>
    </source>
</reference>
<keyword evidence="1" id="KW-1133">Transmembrane helix</keyword>
<dbReference type="RefSeq" id="WP_260902971.1">
    <property type="nucleotide sequence ID" value="NZ_CP104396.1"/>
</dbReference>
<feature type="transmembrane region" description="Helical" evidence="1">
    <location>
        <begin position="60"/>
        <end position="81"/>
    </location>
</feature>
<evidence type="ECO:0000313" key="2">
    <source>
        <dbReference type="EMBL" id="UXC62731.1"/>
    </source>
</evidence>
<keyword evidence="1" id="KW-0472">Membrane</keyword>
<sequence length="127" mass="14702">MVICAIENIILSVVLGGFLGVAGILFASSFSRITTYIWIEPKILFKEYFNREANRYYMKLSVNFIIVSLITFFSLIIDNIINPNNFIIFGIEFIIVFILSVGMSLFFYRKSRGMKIIISFVKNKIFK</sequence>
<evidence type="ECO:0008006" key="4">
    <source>
        <dbReference type="Google" id="ProtNLM"/>
    </source>
</evidence>
<evidence type="ECO:0000313" key="3">
    <source>
        <dbReference type="Proteomes" id="UP001058429"/>
    </source>
</evidence>
<protein>
    <recommendedName>
        <fullName evidence="4">Polysaccharide biosynthesis protein C-terminal domain-containing protein</fullName>
    </recommendedName>
</protein>
<dbReference type="EMBL" id="CP104396">
    <property type="protein sequence ID" value="UXC62731.1"/>
    <property type="molecule type" value="Genomic_DNA"/>
</dbReference>
<dbReference type="Proteomes" id="UP001058429">
    <property type="component" value="Chromosome"/>
</dbReference>
<evidence type="ECO:0000256" key="1">
    <source>
        <dbReference type="SAM" id="Phobius"/>
    </source>
</evidence>
<keyword evidence="1" id="KW-0812">Transmembrane</keyword>
<gene>
    <name evidence="2" type="ORF">N4562_06415</name>
</gene>
<name>A0A9Q9MNV7_9LACO</name>